<name>A0A9N9EHF7_9GLOM</name>
<keyword evidence="2" id="KW-1185">Reference proteome</keyword>
<proteinExistence type="predicted"/>
<dbReference type="AlphaFoldDB" id="A0A9N9EHF7"/>
<reference evidence="1" key="1">
    <citation type="submission" date="2021-06" db="EMBL/GenBank/DDBJ databases">
        <authorList>
            <person name="Kallberg Y."/>
            <person name="Tangrot J."/>
            <person name="Rosling A."/>
        </authorList>
    </citation>
    <scope>NUCLEOTIDE SEQUENCE</scope>
    <source>
        <strain evidence="1">MA453B</strain>
    </source>
</reference>
<evidence type="ECO:0000313" key="2">
    <source>
        <dbReference type="Proteomes" id="UP000789405"/>
    </source>
</evidence>
<dbReference type="Proteomes" id="UP000789405">
    <property type="component" value="Unassembled WGS sequence"/>
</dbReference>
<sequence>MFSAEHEFIQQKLQTMLQHGLIALGAKRVLEVFGGNSEQIYQTWKISLHFLDDLTDEDYNNKFLPYTQTSLEFVT</sequence>
<dbReference type="EMBL" id="CAJVPY010007233">
    <property type="protein sequence ID" value="CAG8677264.1"/>
    <property type="molecule type" value="Genomic_DNA"/>
</dbReference>
<evidence type="ECO:0000313" key="1">
    <source>
        <dbReference type="EMBL" id="CAG8677264.1"/>
    </source>
</evidence>
<gene>
    <name evidence="1" type="ORF">DERYTH_LOCUS11584</name>
</gene>
<comment type="caution">
    <text evidence="1">The sequence shown here is derived from an EMBL/GenBank/DDBJ whole genome shotgun (WGS) entry which is preliminary data.</text>
</comment>
<accession>A0A9N9EHF7</accession>
<protein>
    <submittedName>
        <fullName evidence="1">194_t:CDS:1</fullName>
    </submittedName>
</protein>
<organism evidence="1 2">
    <name type="scientific">Dentiscutata erythropus</name>
    <dbReference type="NCBI Taxonomy" id="1348616"/>
    <lineage>
        <taxon>Eukaryota</taxon>
        <taxon>Fungi</taxon>
        <taxon>Fungi incertae sedis</taxon>
        <taxon>Mucoromycota</taxon>
        <taxon>Glomeromycotina</taxon>
        <taxon>Glomeromycetes</taxon>
        <taxon>Diversisporales</taxon>
        <taxon>Gigasporaceae</taxon>
        <taxon>Dentiscutata</taxon>
    </lineage>
</organism>